<evidence type="ECO:0000256" key="1">
    <source>
        <dbReference type="ARBA" id="ARBA00022617"/>
    </source>
</evidence>
<dbReference type="InterPro" id="IPR036909">
    <property type="entry name" value="Cyt_c-like_dom_sf"/>
</dbReference>
<feature type="domain" description="Cytochrome c" evidence="6">
    <location>
        <begin position="97"/>
        <end position="184"/>
    </location>
</feature>
<sequence>MRTNRYISILALLLIGVMTSCDKDNNHPGYSYFPDMQDSRAYETYSSNPNFADGKTLRLPVEGTIPREMIPYDFEKTPENRTWAGQNIVNMTEMSMKDVERGKELFAIFCINCHGEKGDGQGFLYTSGKYPYEPKSLVTDILKTTPRGEFFHVITAGYGVMGAHGAQIKPDDRWKIIEYIKVELQGKKIGQ</sequence>
<comment type="caution">
    <text evidence="7">The sequence shown here is derived from an EMBL/GenBank/DDBJ whole genome shotgun (WGS) entry which is preliminary data.</text>
</comment>
<dbReference type="PANTHER" id="PTHR40394">
    <property type="entry name" value="LIPOPROTEIN-RELATED"/>
    <property type="match status" value="1"/>
</dbReference>
<evidence type="ECO:0000256" key="4">
    <source>
        <dbReference type="PROSITE-ProRule" id="PRU00433"/>
    </source>
</evidence>
<keyword evidence="3 4" id="KW-0408">Iron</keyword>
<keyword evidence="5" id="KW-0732">Signal</keyword>
<keyword evidence="8" id="KW-1185">Reference proteome</keyword>
<dbReference type="SUPFAM" id="SSF46626">
    <property type="entry name" value="Cytochrome c"/>
    <property type="match status" value="1"/>
</dbReference>
<reference evidence="7 8" key="1">
    <citation type="submission" date="2018-12" db="EMBL/GenBank/DDBJ databases">
        <title>Marinifilum JC070 sp. nov., a marine bacterium isolated from Yongle Blue Hole in the South China Sea.</title>
        <authorList>
            <person name="Fu T."/>
        </authorList>
    </citation>
    <scope>NUCLEOTIDE SEQUENCE [LARGE SCALE GENOMIC DNA]</scope>
    <source>
        <strain evidence="7 8">JC070</strain>
    </source>
</reference>
<dbReference type="PANTHER" id="PTHR40394:SF2">
    <property type="entry name" value="QUINOL:CYTOCHROME C OXIDOREDUCTASE MEMBRANE PROTEIN"/>
    <property type="match status" value="1"/>
</dbReference>
<keyword evidence="1 4" id="KW-0349">Heme</keyword>
<evidence type="ECO:0000256" key="2">
    <source>
        <dbReference type="ARBA" id="ARBA00022723"/>
    </source>
</evidence>
<feature type="signal peptide" evidence="5">
    <location>
        <begin position="1"/>
        <end position="22"/>
    </location>
</feature>
<evidence type="ECO:0000259" key="6">
    <source>
        <dbReference type="PROSITE" id="PS51007"/>
    </source>
</evidence>
<evidence type="ECO:0000256" key="3">
    <source>
        <dbReference type="ARBA" id="ARBA00023004"/>
    </source>
</evidence>
<dbReference type="EMBL" id="RZNH01000018">
    <property type="protein sequence ID" value="NOU60446.1"/>
    <property type="molecule type" value="Genomic_DNA"/>
</dbReference>
<feature type="chain" id="PRO_5046482762" evidence="5">
    <location>
        <begin position="23"/>
        <end position="191"/>
    </location>
</feature>
<organism evidence="7 8">
    <name type="scientific">Marinifilum caeruleilacunae</name>
    <dbReference type="NCBI Taxonomy" id="2499076"/>
    <lineage>
        <taxon>Bacteria</taxon>
        <taxon>Pseudomonadati</taxon>
        <taxon>Bacteroidota</taxon>
        <taxon>Bacteroidia</taxon>
        <taxon>Marinilabiliales</taxon>
        <taxon>Marinifilaceae</taxon>
    </lineage>
</organism>
<proteinExistence type="predicted"/>
<dbReference type="PROSITE" id="PS51007">
    <property type="entry name" value="CYTC"/>
    <property type="match status" value="1"/>
</dbReference>
<dbReference type="InterPro" id="IPR009056">
    <property type="entry name" value="Cyt_c-like_dom"/>
</dbReference>
<evidence type="ECO:0000256" key="5">
    <source>
        <dbReference type="SAM" id="SignalP"/>
    </source>
</evidence>
<evidence type="ECO:0000313" key="8">
    <source>
        <dbReference type="Proteomes" id="UP000732105"/>
    </source>
</evidence>
<name>A0ABX1WWG0_9BACT</name>
<dbReference type="PROSITE" id="PS51257">
    <property type="entry name" value="PROKAR_LIPOPROTEIN"/>
    <property type="match status" value="1"/>
</dbReference>
<accession>A0ABX1WWG0</accession>
<dbReference type="Gene3D" id="1.10.760.10">
    <property type="entry name" value="Cytochrome c-like domain"/>
    <property type="match status" value="1"/>
</dbReference>
<evidence type="ECO:0000313" key="7">
    <source>
        <dbReference type="EMBL" id="NOU60446.1"/>
    </source>
</evidence>
<protein>
    <submittedName>
        <fullName evidence="7">Cytochrome c</fullName>
    </submittedName>
</protein>
<dbReference type="Proteomes" id="UP000732105">
    <property type="component" value="Unassembled WGS sequence"/>
</dbReference>
<dbReference type="Pfam" id="PF13442">
    <property type="entry name" value="Cytochrome_CBB3"/>
    <property type="match status" value="1"/>
</dbReference>
<keyword evidence="2 4" id="KW-0479">Metal-binding</keyword>
<gene>
    <name evidence="7" type="ORF">ELS83_11490</name>
</gene>
<dbReference type="RefSeq" id="WP_171595731.1">
    <property type="nucleotide sequence ID" value="NZ_RZNH01000018.1"/>
</dbReference>